<gene>
    <name evidence="1" type="ORF">Q9R08_19505</name>
</gene>
<dbReference type="RefSeq" id="WP_308869851.1">
    <property type="nucleotide sequence ID" value="NZ_JAVFWO010000008.1"/>
</dbReference>
<dbReference type="Proteomes" id="UP001235133">
    <property type="component" value="Unassembled WGS sequence"/>
</dbReference>
<evidence type="ECO:0000313" key="2">
    <source>
        <dbReference type="Proteomes" id="UP001235133"/>
    </source>
</evidence>
<name>A0ABU0Z9K0_9MICO</name>
<dbReference type="EMBL" id="JAVFWO010000008">
    <property type="protein sequence ID" value="MDQ7880186.1"/>
    <property type="molecule type" value="Genomic_DNA"/>
</dbReference>
<dbReference type="InterPro" id="IPR011008">
    <property type="entry name" value="Dimeric_a/b-barrel"/>
</dbReference>
<sequence length="105" mass="12380">MSDEQSIVRMWRGVIRTSDRDEYVEYVERTGIDEYRSVPGNRDAWTLTRELPDGLTEIVTVSRWDSLESIRGFAGDDIGKAVYYPEDDRFLIERDDTVRHYVQRS</sequence>
<dbReference type="SUPFAM" id="SSF54909">
    <property type="entry name" value="Dimeric alpha+beta barrel"/>
    <property type="match status" value="1"/>
</dbReference>
<reference evidence="1 2" key="1">
    <citation type="submission" date="2023-08" db="EMBL/GenBank/DDBJ databases">
        <title>Microbacterium psychrotolerans sp. nov., a psychrotolerant bacterium isolated from soil in Heilongjiang Province, China.</title>
        <authorList>
            <person name="An P."/>
            <person name="Zhao D."/>
            <person name="Xiang H."/>
        </authorList>
    </citation>
    <scope>NUCLEOTIDE SEQUENCE [LARGE SCALE GENOMIC DNA]</scope>
    <source>
        <strain evidence="1 2">QXD-8</strain>
    </source>
</reference>
<organism evidence="1 2">
    <name type="scientific">Microbacterium psychrotolerans</name>
    <dbReference type="NCBI Taxonomy" id="3068321"/>
    <lineage>
        <taxon>Bacteria</taxon>
        <taxon>Bacillati</taxon>
        <taxon>Actinomycetota</taxon>
        <taxon>Actinomycetes</taxon>
        <taxon>Micrococcales</taxon>
        <taxon>Microbacteriaceae</taxon>
        <taxon>Microbacterium</taxon>
    </lineage>
</organism>
<evidence type="ECO:0008006" key="3">
    <source>
        <dbReference type="Google" id="ProtNLM"/>
    </source>
</evidence>
<comment type="caution">
    <text evidence="1">The sequence shown here is derived from an EMBL/GenBank/DDBJ whole genome shotgun (WGS) entry which is preliminary data.</text>
</comment>
<proteinExistence type="predicted"/>
<accession>A0ABU0Z9K0</accession>
<evidence type="ECO:0000313" key="1">
    <source>
        <dbReference type="EMBL" id="MDQ7880186.1"/>
    </source>
</evidence>
<keyword evidence="2" id="KW-1185">Reference proteome</keyword>
<protein>
    <recommendedName>
        <fullName evidence="3">ABM domain-containing protein</fullName>
    </recommendedName>
</protein>